<dbReference type="InterPro" id="IPR010994">
    <property type="entry name" value="RuvA_2-like"/>
</dbReference>
<dbReference type="EMBL" id="BBYR01000058">
    <property type="protein sequence ID" value="GAP37773.1"/>
    <property type="molecule type" value="Genomic_DNA"/>
</dbReference>
<dbReference type="Gene3D" id="1.10.10.10">
    <property type="entry name" value="Winged helix-like DNA-binding domain superfamily/Winged helix DNA-binding domain"/>
    <property type="match status" value="1"/>
</dbReference>
<dbReference type="AlphaFoldDB" id="A0A0K8P4Z6"/>
<proteinExistence type="inferred from homology"/>
<dbReference type="Gene3D" id="3.40.50.450">
    <property type="match status" value="1"/>
</dbReference>
<dbReference type="InterPro" id="IPR036388">
    <property type="entry name" value="WH-like_DNA-bd_sf"/>
</dbReference>
<feature type="compositionally biased region" description="Low complexity" evidence="2">
    <location>
        <begin position="322"/>
        <end position="338"/>
    </location>
</feature>
<dbReference type="Pfam" id="PF02481">
    <property type="entry name" value="DNA_processg_A"/>
    <property type="match status" value="1"/>
</dbReference>
<dbReference type="SUPFAM" id="SSF47781">
    <property type="entry name" value="RuvA domain 2-like"/>
    <property type="match status" value="1"/>
</dbReference>
<dbReference type="Pfam" id="PF17782">
    <property type="entry name" value="WHD_DprA"/>
    <property type="match status" value="1"/>
</dbReference>
<dbReference type="PANTHER" id="PTHR43022">
    <property type="entry name" value="PROTEIN SMF"/>
    <property type="match status" value="1"/>
</dbReference>
<dbReference type="Pfam" id="PF21102">
    <property type="entry name" value="DprA_N"/>
    <property type="match status" value="1"/>
</dbReference>
<evidence type="ECO:0000313" key="6">
    <source>
        <dbReference type="Proteomes" id="UP000037660"/>
    </source>
</evidence>
<dbReference type="InterPro" id="IPR041614">
    <property type="entry name" value="DprA_WH"/>
</dbReference>
<dbReference type="Proteomes" id="UP000037660">
    <property type="component" value="Unassembled WGS sequence"/>
</dbReference>
<comment type="caution">
    <text evidence="5">The sequence shown here is derived from an EMBL/GenBank/DDBJ whole genome shotgun (WGS) entry which is preliminary data.</text>
</comment>
<dbReference type="STRING" id="1547922.ISF6_3718"/>
<reference evidence="6" key="1">
    <citation type="submission" date="2015-07" db="EMBL/GenBank/DDBJ databases">
        <title>Discovery of a poly(ethylene terephthalate assimilation.</title>
        <authorList>
            <person name="Yoshida S."/>
            <person name="Hiraga K."/>
            <person name="Takehana T."/>
            <person name="Taniguchi I."/>
            <person name="Yamaji H."/>
            <person name="Maeda Y."/>
            <person name="Toyohara K."/>
            <person name="Miyamoto K."/>
            <person name="Kimura Y."/>
            <person name="Oda K."/>
        </authorList>
    </citation>
    <scope>NUCLEOTIDE SEQUENCE [LARGE SCALE GENOMIC DNA]</scope>
    <source>
        <strain evidence="6">NBRC 110686 / TISTR 2288 / 201-F6</strain>
    </source>
</reference>
<accession>A0A0K8P4Z6</accession>
<keyword evidence="6" id="KW-1185">Reference proteome</keyword>
<organism evidence="5 6">
    <name type="scientific">Piscinibacter sakaiensis</name>
    <name type="common">Ideonella sakaiensis</name>
    <dbReference type="NCBI Taxonomy" id="1547922"/>
    <lineage>
        <taxon>Bacteria</taxon>
        <taxon>Pseudomonadati</taxon>
        <taxon>Pseudomonadota</taxon>
        <taxon>Betaproteobacteria</taxon>
        <taxon>Burkholderiales</taxon>
        <taxon>Sphaerotilaceae</taxon>
        <taxon>Piscinibacter</taxon>
    </lineage>
</organism>
<dbReference type="GO" id="GO:0009294">
    <property type="term" value="P:DNA-mediated transformation"/>
    <property type="evidence" value="ECO:0007669"/>
    <property type="project" value="InterPro"/>
</dbReference>
<feature type="region of interest" description="Disordered" evidence="2">
    <location>
        <begin position="294"/>
        <end position="338"/>
    </location>
</feature>
<dbReference type="PANTHER" id="PTHR43022:SF1">
    <property type="entry name" value="PROTEIN SMF"/>
    <property type="match status" value="1"/>
</dbReference>
<dbReference type="NCBIfam" id="TIGR00732">
    <property type="entry name" value="dprA"/>
    <property type="match status" value="1"/>
</dbReference>
<evidence type="ECO:0000256" key="2">
    <source>
        <dbReference type="SAM" id="MobiDB-lite"/>
    </source>
</evidence>
<comment type="similarity">
    <text evidence="1">Belongs to the DprA/Smf family.</text>
</comment>
<dbReference type="InterPro" id="IPR057666">
    <property type="entry name" value="DrpA_SLOG"/>
</dbReference>
<evidence type="ECO:0000313" key="5">
    <source>
        <dbReference type="EMBL" id="GAP37773.1"/>
    </source>
</evidence>
<reference evidence="5 6" key="2">
    <citation type="journal article" date="2016" name="Science">
        <title>A bacterium that degrades and assimilates poly(ethylene terephthalate).</title>
        <authorList>
            <person name="Yoshida S."/>
            <person name="Hiraga K."/>
            <person name="Takehana T."/>
            <person name="Taniguchi I."/>
            <person name="Yamaji H."/>
            <person name="Maeda Y."/>
            <person name="Toyohara K."/>
            <person name="Miyamoto K."/>
            <person name="Kimura Y."/>
            <person name="Oda K."/>
        </authorList>
    </citation>
    <scope>NUCLEOTIDE SEQUENCE [LARGE SCALE GENOMIC DNA]</scope>
    <source>
        <strain evidence="6">NBRC 110686 / TISTR 2288 / 201-F6</strain>
    </source>
</reference>
<gene>
    <name evidence="5" type="ORF">ISF6_3718</name>
</gene>
<feature type="domain" description="Smf/DprA SLOG" evidence="3">
    <location>
        <begin position="87"/>
        <end position="295"/>
    </location>
</feature>
<dbReference type="SUPFAM" id="SSF102405">
    <property type="entry name" value="MCP/YpsA-like"/>
    <property type="match status" value="1"/>
</dbReference>
<protein>
    <submittedName>
        <fullName evidence="5">Rossmann fold nucleotide-binding protein Smf</fullName>
    </submittedName>
</protein>
<evidence type="ECO:0000259" key="4">
    <source>
        <dbReference type="Pfam" id="PF17782"/>
    </source>
</evidence>
<evidence type="ECO:0000259" key="3">
    <source>
        <dbReference type="Pfam" id="PF02481"/>
    </source>
</evidence>
<feature type="domain" description="DprA winged helix" evidence="4">
    <location>
        <begin position="335"/>
        <end position="394"/>
    </location>
</feature>
<evidence type="ECO:0000256" key="1">
    <source>
        <dbReference type="ARBA" id="ARBA00006525"/>
    </source>
</evidence>
<dbReference type="InterPro" id="IPR003488">
    <property type="entry name" value="DprA"/>
</dbReference>
<sequence>MLSSTELAAWLRLIETPQIGRDGARRLLAAFGSPEAVFEADPAALAALGSAALAEVLQAVPPGWPARVAAVEAWRHGAPAGGPARDILALGDPGYPPLLLQMADPPLLVYTLGRREVLAREAVAIVGSRHPTPQGLATARELAGQLGEQGLTIVSGLALGIDGAAHEAALDAGAPTVAVLGSGVDQPYPRRHVGLAARIVDTGLLVSEYPPGTPPLAAHFPQRNRLIAGLARGTLVVEAGLPSGSLITARLAAEAGREVFAVPGSIRSPLSRGCHALLRDGATLVETVDDVLRELRPGPRQPGGASEPRAADPADPGGGRGSAADRAPAAVAGPDAGPAEAAAIPHARALLRALGHDPIGLDELGARTGLGAAVLGGALLELELAGIVARLPGQRFQRLGRG</sequence>
<name>A0A0K8P4Z6_PISS1</name>